<keyword evidence="2" id="KW-1185">Reference proteome</keyword>
<dbReference type="EMBL" id="MN549361">
    <property type="protein sequence ID" value="QGZ14340.1"/>
    <property type="molecule type" value="Genomic_DNA"/>
</dbReference>
<proteinExistence type="predicted"/>
<accession>A0A6B9J255</accession>
<evidence type="ECO:0000313" key="2">
    <source>
        <dbReference type="Proteomes" id="UP000433502"/>
    </source>
</evidence>
<name>A0A6B9J255_9CAUD</name>
<reference evidence="1 2" key="1">
    <citation type="submission" date="2019-10" db="EMBL/GenBank/DDBJ databases">
        <title>Complete genome sequence of bacteriophage vB_RLeM_RL2RES.</title>
        <authorList>
            <person name="Gunathilake D."/>
            <person name="Bhat S."/>
            <person name="Yost C.K."/>
            <person name="Hynes M.F."/>
        </authorList>
    </citation>
    <scope>NUCLEOTIDE SEQUENCE [LARGE SCALE GENOMIC DNA]</scope>
</reference>
<dbReference type="Proteomes" id="UP000433502">
    <property type="component" value="Segment"/>
</dbReference>
<sequence length="64" mass="7617">MGSVMDQERPWERERDKRGRATIADRMWHASEFGQSGKIDQLILEIERQQKEIDDLNSRVRIGF</sequence>
<protein>
    <submittedName>
        <fullName evidence="1">Uncharacterized protein</fullName>
    </submittedName>
</protein>
<gene>
    <name evidence="1" type="ORF">RL2RES_116</name>
</gene>
<evidence type="ECO:0000313" key="1">
    <source>
        <dbReference type="EMBL" id="QGZ14340.1"/>
    </source>
</evidence>
<organism evidence="1 2">
    <name type="scientific">Rhizobium phage RL2RES</name>
    <dbReference type="NCBI Taxonomy" id="103371"/>
    <lineage>
        <taxon>Viruses</taxon>
        <taxon>Duplodnaviria</taxon>
        <taxon>Heunggongvirae</taxon>
        <taxon>Uroviricota</taxon>
        <taxon>Caudoviricetes</taxon>
        <taxon>Pootjesviridae</taxon>
        <taxon>Innesvirus</taxon>
        <taxon>Innesvirus RL2RES</taxon>
    </lineage>
</organism>